<dbReference type="Proteomes" id="UP000036987">
    <property type="component" value="Unassembled WGS sequence"/>
</dbReference>
<dbReference type="OrthoDB" id="97518at2759"/>
<comment type="similarity">
    <text evidence="1">Belongs to the LOR family.</text>
</comment>
<accession>A0A0K9P8K3</accession>
<organism evidence="3 4">
    <name type="scientific">Zostera marina</name>
    <name type="common">Eelgrass</name>
    <dbReference type="NCBI Taxonomy" id="29655"/>
    <lineage>
        <taxon>Eukaryota</taxon>
        <taxon>Viridiplantae</taxon>
        <taxon>Streptophyta</taxon>
        <taxon>Embryophyta</taxon>
        <taxon>Tracheophyta</taxon>
        <taxon>Spermatophyta</taxon>
        <taxon>Magnoliopsida</taxon>
        <taxon>Liliopsida</taxon>
        <taxon>Zosteraceae</taxon>
        <taxon>Zostera</taxon>
    </lineage>
</organism>
<keyword evidence="2" id="KW-0812">Transmembrane</keyword>
<protein>
    <submittedName>
        <fullName evidence="3">Uncharacterized protein</fullName>
    </submittedName>
</protein>
<dbReference type="InterPro" id="IPR038595">
    <property type="entry name" value="LOR_sf"/>
</dbReference>
<dbReference type="AlphaFoldDB" id="A0A0K9P8K3"/>
<proteinExistence type="inferred from homology"/>
<dbReference type="Pfam" id="PF04525">
    <property type="entry name" value="LOR"/>
    <property type="match status" value="1"/>
</dbReference>
<dbReference type="InterPro" id="IPR025659">
    <property type="entry name" value="Tubby-like_C"/>
</dbReference>
<comment type="caution">
    <text evidence="3">The sequence shown here is derived from an EMBL/GenBank/DDBJ whole genome shotgun (WGS) entry which is preliminary data.</text>
</comment>
<evidence type="ECO:0000256" key="2">
    <source>
        <dbReference type="SAM" id="Phobius"/>
    </source>
</evidence>
<gene>
    <name evidence="3" type="ORF">ZOSMA_35G00370</name>
</gene>
<evidence type="ECO:0000313" key="4">
    <source>
        <dbReference type="Proteomes" id="UP000036987"/>
    </source>
</evidence>
<keyword evidence="2" id="KW-0472">Membrane</keyword>
<name>A0A0K9P8K3_ZOSMR</name>
<reference evidence="4" key="1">
    <citation type="journal article" date="2016" name="Nature">
        <title>The genome of the seagrass Zostera marina reveals angiosperm adaptation to the sea.</title>
        <authorList>
            <person name="Olsen J.L."/>
            <person name="Rouze P."/>
            <person name="Verhelst B."/>
            <person name="Lin Y.-C."/>
            <person name="Bayer T."/>
            <person name="Collen J."/>
            <person name="Dattolo E."/>
            <person name="De Paoli E."/>
            <person name="Dittami S."/>
            <person name="Maumus F."/>
            <person name="Michel G."/>
            <person name="Kersting A."/>
            <person name="Lauritano C."/>
            <person name="Lohaus R."/>
            <person name="Toepel M."/>
            <person name="Tonon T."/>
            <person name="Vanneste K."/>
            <person name="Amirebrahimi M."/>
            <person name="Brakel J."/>
            <person name="Bostroem C."/>
            <person name="Chovatia M."/>
            <person name="Grimwood J."/>
            <person name="Jenkins J.W."/>
            <person name="Jueterbock A."/>
            <person name="Mraz A."/>
            <person name="Stam W.T."/>
            <person name="Tice H."/>
            <person name="Bornberg-Bauer E."/>
            <person name="Green P.J."/>
            <person name="Pearson G.A."/>
            <person name="Procaccini G."/>
            <person name="Duarte C.M."/>
            <person name="Schmutz J."/>
            <person name="Reusch T.B.H."/>
            <person name="Van de Peer Y."/>
        </authorList>
    </citation>
    <scope>NUCLEOTIDE SEQUENCE [LARGE SCALE GENOMIC DNA]</scope>
    <source>
        <strain evidence="4">cv. Finnish</strain>
    </source>
</reference>
<dbReference type="PANTHER" id="PTHR31087:SF58">
    <property type="entry name" value="OS07G0230700 PROTEIN"/>
    <property type="match status" value="1"/>
</dbReference>
<dbReference type="Gene3D" id="2.40.160.200">
    <property type="entry name" value="LURP1-related"/>
    <property type="match status" value="1"/>
</dbReference>
<dbReference type="EMBL" id="LFYR01001125">
    <property type="protein sequence ID" value="KMZ64582.1"/>
    <property type="molecule type" value="Genomic_DNA"/>
</dbReference>
<keyword evidence="2" id="KW-1133">Transmembrane helix</keyword>
<dbReference type="InterPro" id="IPR007612">
    <property type="entry name" value="LOR"/>
</dbReference>
<keyword evidence="4" id="KW-1185">Reference proteome</keyword>
<evidence type="ECO:0000256" key="1">
    <source>
        <dbReference type="ARBA" id="ARBA00005437"/>
    </source>
</evidence>
<sequence length="335" mass="38054">MLDLVEAAGKLAWVCSKSVIRNTVLTTVGIPDIMGMAGDFTEVIQILSDITTEIGWSTFSDELNKATDSTVVEDLSIYDELIDLANEKEGTEDDVGKNENSSESKKRTWQQLAKILMNQRKLQEKKIAAIVVGSKFINSSDVMDITISKKFMRSELTITGVNNTLKMKVRSDNLISFRHRQTLFDEDDNPIVHINKKVVHTKLYTYIYIHSEKIRPDWIFCDGKLATIRGIWQVFKGGTDDSENLIYKVAKCNMIQFTNEYQVFLAGNTEEEKCDFSIKHVNDARTYSVNIGDSDEIIAQIHEKRNIDAYGVTIYPFVDYAFVISLIAILYVIDD</sequence>
<feature type="transmembrane region" description="Helical" evidence="2">
    <location>
        <begin position="314"/>
        <end position="333"/>
    </location>
</feature>
<dbReference type="STRING" id="29655.A0A0K9P8K3"/>
<dbReference type="SUPFAM" id="SSF54518">
    <property type="entry name" value="Tubby C-terminal domain-like"/>
    <property type="match status" value="1"/>
</dbReference>
<dbReference type="PANTHER" id="PTHR31087">
    <property type="match status" value="1"/>
</dbReference>
<evidence type="ECO:0000313" key="3">
    <source>
        <dbReference type="EMBL" id="KMZ64582.1"/>
    </source>
</evidence>